<dbReference type="EMBL" id="AVPF01000035">
    <property type="protein sequence ID" value="KGX85925.1"/>
    <property type="molecule type" value="Genomic_DNA"/>
</dbReference>
<organism evidence="2 3">
    <name type="scientific">Pontibacillus marinus BH030004 = DSM 16465</name>
    <dbReference type="NCBI Taxonomy" id="1385511"/>
    <lineage>
        <taxon>Bacteria</taxon>
        <taxon>Bacillati</taxon>
        <taxon>Bacillota</taxon>
        <taxon>Bacilli</taxon>
        <taxon>Bacillales</taxon>
        <taxon>Bacillaceae</taxon>
        <taxon>Pontibacillus</taxon>
    </lineage>
</organism>
<feature type="transmembrane region" description="Helical" evidence="1">
    <location>
        <begin position="22"/>
        <end position="43"/>
    </location>
</feature>
<accession>A0A0A5G4B4</accession>
<proteinExistence type="predicted"/>
<reference evidence="2 3" key="1">
    <citation type="submission" date="2013-08" db="EMBL/GenBank/DDBJ databases">
        <authorList>
            <person name="Huang J."/>
            <person name="Wang G."/>
        </authorList>
    </citation>
    <scope>NUCLEOTIDE SEQUENCE [LARGE SCALE GENOMIC DNA]</scope>
    <source>
        <strain evidence="2 3">BH030004</strain>
    </source>
</reference>
<evidence type="ECO:0000313" key="3">
    <source>
        <dbReference type="Proteomes" id="UP000030403"/>
    </source>
</evidence>
<evidence type="ECO:0000313" key="2">
    <source>
        <dbReference type="EMBL" id="KGX85925.1"/>
    </source>
</evidence>
<name>A0A0A5G4B4_9BACI</name>
<keyword evidence="3" id="KW-1185">Reference proteome</keyword>
<gene>
    <name evidence="2" type="ORF">N783_13110</name>
</gene>
<dbReference type="AlphaFoldDB" id="A0A0A5G4B4"/>
<dbReference type="STRING" id="1385511.GCA_000425225_02289"/>
<sequence>MKFIDDLAGAIYDFLRFILRSISYILTGMIIVAIPMYVFVYFFEKLQ</sequence>
<keyword evidence="1" id="KW-1133">Transmembrane helix</keyword>
<protein>
    <submittedName>
        <fullName evidence="2">Uncharacterized protein</fullName>
    </submittedName>
</protein>
<dbReference type="eggNOG" id="ENOG5033F2B">
    <property type="taxonomic scope" value="Bacteria"/>
</dbReference>
<keyword evidence="1" id="KW-0472">Membrane</keyword>
<keyword evidence="1" id="KW-0812">Transmembrane</keyword>
<evidence type="ECO:0000256" key="1">
    <source>
        <dbReference type="SAM" id="Phobius"/>
    </source>
</evidence>
<dbReference type="Proteomes" id="UP000030403">
    <property type="component" value="Unassembled WGS sequence"/>
</dbReference>
<comment type="caution">
    <text evidence="2">The sequence shown here is derived from an EMBL/GenBank/DDBJ whole genome shotgun (WGS) entry which is preliminary data.</text>
</comment>